<dbReference type="GO" id="GO:0005154">
    <property type="term" value="F:epidermal growth factor receptor binding"/>
    <property type="evidence" value="ECO:0007669"/>
    <property type="project" value="TreeGrafter"/>
</dbReference>
<dbReference type="PROSITE" id="PS01186">
    <property type="entry name" value="EGF_2"/>
    <property type="match status" value="1"/>
</dbReference>
<dbReference type="PROSITE" id="PS00022">
    <property type="entry name" value="EGF_1"/>
    <property type="match status" value="1"/>
</dbReference>
<dbReference type="GO" id="GO:0045840">
    <property type="term" value="P:positive regulation of mitotic nuclear division"/>
    <property type="evidence" value="ECO:0007669"/>
    <property type="project" value="TreeGrafter"/>
</dbReference>
<comment type="caution">
    <text evidence="3">Lacks conserved residue(s) required for the propagation of feature annotation.</text>
</comment>
<feature type="chain" id="PRO_5028395182" evidence="6">
    <location>
        <begin position="22"/>
        <end position="220"/>
    </location>
</feature>
<feature type="region of interest" description="Disordered" evidence="4">
    <location>
        <begin position="33"/>
        <end position="102"/>
    </location>
</feature>
<dbReference type="GO" id="GO:0005615">
    <property type="term" value="C:extracellular space"/>
    <property type="evidence" value="ECO:0007669"/>
    <property type="project" value="TreeGrafter"/>
</dbReference>
<dbReference type="InterPro" id="IPR000742">
    <property type="entry name" value="EGF"/>
</dbReference>
<evidence type="ECO:0000256" key="2">
    <source>
        <dbReference type="ARBA" id="ARBA00023157"/>
    </source>
</evidence>
<dbReference type="GO" id="GO:0007173">
    <property type="term" value="P:epidermal growth factor receptor signaling pathway"/>
    <property type="evidence" value="ECO:0007669"/>
    <property type="project" value="TreeGrafter"/>
</dbReference>
<keyword evidence="5" id="KW-0812">Transmembrane</keyword>
<dbReference type="KEGG" id="char:105894392"/>
<keyword evidence="5" id="KW-0472">Membrane</keyword>
<evidence type="ECO:0000256" key="3">
    <source>
        <dbReference type="PROSITE-ProRule" id="PRU00076"/>
    </source>
</evidence>
<feature type="disulfide bond" evidence="3">
    <location>
        <begin position="137"/>
        <end position="146"/>
    </location>
</feature>
<reference evidence="9" key="1">
    <citation type="submission" date="2025-08" db="UniProtKB">
        <authorList>
            <consortium name="RefSeq"/>
        </authorList>
    </citation>
    <scope>IDENTIFICATION</scope>
</reference>
<feature type="compositionally biased region" description="Basic residues" evidence="4">
    <location>
        <begin position="77"/>
        <end position="89"/>
    </location>
</feature>
<dbReference type="Gene3D" id="2.10.25.10">
    <property type="entry name" value="Laminin"/>
    <property type="match status" value="1"/>
</dbReference>
<dbReference type="SUPFAM" id="SSF57196">
    <property type="entry name" value="EGF/Laminin"/>
    <property type="match status" value="1"/>
</dbReference>
<dbReference type="AlphaFoldDB" id="A0A6P3VN54"/>
<evidence type="ECO:0000313" key="9">
    <source>
        <dbReference type="RefSeq" id="XP_012676360.1"/>
    </source>
</evidence>
<dbReference type="PANTHER" id="PTHR10740:SF16">
    <property type="entry name" value="AMPHIREGULIN"/>
    <property type="match status" value="1"/>
</dbReference>
<proteinExistence type="predicted"/>
<feature type="signal peptide" evidence="6">
    <location>
        <begin position="1"/>
        <end position="21"/>
    </location>
</feature>
<evidence type="ECO:0000256" key="6">
    <source>
        <dbReference type="SAM" id="SignalP"/>
    </source>
</evidence>
<dbReference type="RefSeq" id="XP_012676360.1">
    <property type="nucleotide sequence ID" value="XM_012820906.2"/>
</dbReference>
<evidence type="ECO:0000259" key="7">
    <source>
        <dbReference type="PROSITE" id="PS50026"/>
    </source>
</evidence>
<feature type="transmembrane region" description="Helical" evidence="5">
    <location>
        <begin position="169"/>
        <end position="191"/>
    </location>
</feature>
<evidence type="ECO:0000256" key="5">
    <source>
        <dbReference type="SAM" id="Phobius"/>
    </source>
</evidence>
<evidence type="ECO:0000313" key="8">
    <source>
        <dbReference type="Proteomes" id="UP000515152"/>
    </source>
</evidence>
<feature type="domain" description="EGF-like" evidence="7">
    <location>
        <begin position="107"/>
        <end position="147"/>
    </location>
</feature>
<accession>A0A6P3VN54</accession>
<evidence type="ECO:0000256" key="1">
    <source>
        <dbReference type="ARBA" id="ARBA00022536"/>
    </source>
</evidence>
<dbReference type="CTD" id="374"/>
<keyword evidence="8" id="KW-1185">Reference proteome</keyword>
<dbReference type="PROSITE" id="PS50026">
    <property type="entry name" value="EGF_3"/>
    <property type="match status" value="1"/>
</dbReference>
<dbReference type="PANTHER" id="PTHR10740">
    <property type="entry name" value="TRANSFORMING GROWTH FACTOR ALPHA"/>
    <property type="match status" value="1"/>
</dbReference>
<sequence>MFSNLALCSVVGAVGVAVSFSARDSLLGASGDLQTSSEYEDLERERAEEVEMSLPKVQQLSKAEEMGDAVPASGKERSRKKGKGKKKNKVSSQAHTPSQRHHTHTTIEDLCFTSHRDFCIHGHCQFMEDLREPSCICQKGYEGKRCAVQLMKTGHREVDADVEAYAHTALLVIAVMLSIISCSALLLTICVHYKTQRRFQAVFFNPSNEKENPLKNDMMI</sequence>
<name>A0A6P3VN54_CLUHA</name>
<dbReference type="GO" id="GO:0008083">
    <property type="term" value="F:growth factor activity"/>
    <property type="evidence" value="ECO:0007669"/>
    <property type="project" value="TreeGrafter"/>
</dbReference>
<dbReference type="GO" id="GO:0008284">
    <property type="term" value="P:positive regulation of cell population proliferation"/>
    <property type="evidence" value="ECO:0007669"/>
    <property type="project" value="TreeGrafter"/>
</dbReference>
<keyword evidence="1 3" id="KW-0245">EGF-like domain</keyword>
<keyword evidence="2 3" id="KW-1015">Disulfide bond</keyword>
<gene>
    <name evidence="9" type="primary">areg</name>
</gene>
<keyword evidence="5" id="KW-1133">Transmembrane helix</keyword>
<evidence type="ECO:0000256" key="4">
    <source>
        <dbReference type="SAM" id="MobiDB-lite"/>
    </source>
</evidence>
<protein>
    <submittedName>
        <fullName evidence="9">Proheparin-binding EGF-like growth factor</fullName>
    </submittedName>
</protein>
<organism evidence="8 9">
    <name type="scientific">Clupea harengus</name>
    <name type="common">Atlantic herring</name>
    <dbReference type="NCBI Taxonomy" id="7950"/>
    <lineage>
        <taxon>Eukaryota</taxon>
        <taxon>Metazoa</taxon>
        <taxon>Chordata</taxon>
        <taxon>Craniata</taxon>
        <taxon>Vertebrata</taxon>
        <taxon>Euteleostomi</taxon>
        <taxon>Actinopterygii</taxon>
        <taxon>Neopterygii</taxon>
        <taxon>Teleostei</taxon>
        <taxon>Clupei</taxon>
        <taxon>Clupeiformes</taxon>
        <taxon>Clupeoidei</taxon>
        <taxon>Clupeidae</taxon>
        <taxon>Clupea</taxon>
    </lineage>
</organism>
<dbReference type="OrthoDB" id="9909110at2759"/>
<dbReference type="Proteomes" id="UP000515152">
    <property type="component" value="Chromosome 7"/>
</dbReference>
<dbReference type="GeneID" id="105894392"/>
<keyword evidence="6" id="KW-0732">Signal</keyword>